<protein>
    <submittedName>
        <fullName evidence="3">Uncharacterized protein</fullName>
    </submittedName>
</protein>
<feature type="region of interest" description="Disordered" evidence="1">
    <location>
        <begin position="166"/>
        <end position="191"/>
    </location>
</feature>
<dbReference type="Proteomes" id="UP000095751">
    <property type="component" value="Unassembled WGS sequence"/>
</dbReference>
<dbReference type="AlphaFoldDB" id="A0A1E7F6L5"/>
<reference evidence="3 4" key="1">
    <citation type="submission" date="2016-09" db="EMBL/GenBank/DDBJ databases">
        <title>Extensive genetic diversity and differential bi-allelic expression allows diatom success in the polar Southern Ocean.</title>
        <authorList>
            <consortium name="DOE Joint Genome Institute"/>
            <person name="Mock T."/>
            <person name="Otillar R.P."/>
            <person name="Strauss J."/>
            <person name="Dupont C."/>
            <person name="Frickenhaus S."/>
            <person name="Maumus F."/>
            <person name="Mcmullan M."/>
            <person name="Sanges R."/>
            <person name="Schmutz J."/>
            <person name="Toseland A."/>
            <person name="Valas R."/>
            <person name="Veluchamy A."/>
            <person name="Ward B.J."/>
            <person name="Allen A."/>
            <person name="Barry K."/>
            <person name="Falciatore A."/>
            <person name="Ferrante M."/>
            <person name="Fortunato A.E."/>
            <person name="Gloeckner G."/>
            <person name="Gruber A."/>
            <person name="Hipkin R."/>
            <person name="Janech M."/>
            <person name="Kroth P."/>
            <person name="Leese F."/>
            <person name="Lindquist E."/>
            <person name="Lyon B.R."/>
            <person name="Martin J."/>
            <person name="Mayer C."/>
            <person name="Parker M."/>
            <person name="Quesneville H."/>
            <person name="Raymond J."/>
            <person name="Uhlig C."/>
            <person name="Valentin K.U."/>
            <person name="Worden A.Z."/>
            <person name="Armbrust E.V."/>
            <person name="Bowler C."/>
            <person name="Green B."/>
            <person name="Moulton V."/>
            <person name="Van Oosterhout C."/>
            <person name="Grigoriev I."/>
        </authorList>
    </citation>
    <scope>NUCLEOTIDE SEQUENCE [LARGE SCALE GENOMIC DNA]</scope>
    <source>
        <strain evidence="3 4">CCMP1102</strain>
    </source>
</reference>
<name>A0A1E7F6L5_9STRA</name>
<feature type="signal peptide" evidence="2">
    <location>
        <begin position="1"/>
        <end position="24"/>
    </location>
</feature>
<evidence type="ECO:0000313" key="4">
    <source>
        <dbReference type="Proteomes" id="UP000095751"/>
    </source>
</evidence>
<organism evidence="3 4">
    <name type="scientific">Fragilariopsis cylindrus CCMP1102</name>
    <dbReference type="NCBI Taxonomy" id="635003"/>
    <lineage>
        <taxon>Eukaryota</taxon>
        <taxon>Sar</taxon>
        <taxon>Stramenopiles</taxon>
        <taxon>Ochrophyta</taxon>
        <taxon>Bacillariophyta</taxon>
        <taxon>Bacillariophyceae</taxon>
        <taxon>Bacillariophycidae</taxon>
        <taxon>Bacillariales</taxon>
        <taxon>Bacillariaceae</taxon>
        <taxon>Fragilariopsis</taxon>
    </lineage>
</organism>
<gene>
    <name evidence="3" type="ORF">FRACYDRAFT_242150</name>
</gene>
<evidence type="ECO:0000256" key="1">
    <source>
        <dbReference type="SAM" id="MobiDB-lite"/>
    </source>
</evidence>
<keyword evidence="2" id="KW-0732">Signal</keyword>
<evidence type="ECO:0000313" key="3">
    <source>
        <dbReference type="EMBL" id="OEU13797.1"/>
    </source>
</evidence>
<dbReference type="EMBL" id="KV784361">
    <property type="protein sequence ID" value="OEU13797.1"/>
    <property type="molecule type" value="Genomic_DNA"/>
</dbReference>
<accession>A0A1E7F6L5</accession>
<sequence>MKLINLSLVLAAVIAASTTTTSDALTTKPTDRRQVFGQLLAGGVAGAAFLASSAQPASAAMKTGGANPFTGDYNDPQHPDCLRQVKVVGSPLKGDGTRSPYPILEVTGYDGKGSKTCTDRPTRDDLWKVEGTVKSADTAFVDFSSKGGPTKMLVKFEDGGMVFPDGNKWTKVDRGTDNRRPKDMSTLKSEE</sequence>
<feature type="chain" id="PRO_5009192731" evidence="2">
    <location>
        <begin position="25"/>
        <end position="191"/>
    </location>
</feature>
<evidence type="ECO:0000256" key="2">
    <source>
        <dbReference type="SAM" id="SignalP"/>
    </source>
</evidence>
<dbReference type="InParanoid" id="A0A1E7F6L5"/>
<feature type="compositionally biased region" description="Basic and acidic residues" evidence="1">
    <location>
        <begin position="168"/>
        <end position="191"/>
    </location>
</feature>
<dbReference type="KEGG" id="fcy:FRACYDRAFT_242150"/>
<dbReference type="OrthoDB" id="38484at2759"/>
<keyword evidence="4" id="KW-1185">Reference proteome</keyword>
<proteinExistence type="predicted"/>